<protein>
    <recommendedName>
        <fullName evidence="8">Abasic site processing protein</fullName>
        <ecNumber evidence="8">3.4.-.-</ecNumber>
    </recommendedName>
</protein>
<dbReference type="OrthoDB" id="9782620at2"/>
<dbReference type="Gene3D" id="3.90.1680.10">
    <property type="entry name" value="SOS response associated peptidase-like"/>
    <property type="match status" value="1"/>
</dbReference>
<dbReference type="GO" id="GO:0008233">
    <property type="term" value="F:peptidase activity"/>
    <property type="evidence" value="ECO:0007669"/>
    <property type="project" value="UniProtKB-KW"/>
</dbReference>
<dbReference type="GO" id="GO:0003697">
    <property type="term" value="F:single-stranded DNA binding"/>
    <property type="evidence" value="ECO:0007669"/>
    <property type="project" value="InterPro"/>
</dbReference>
<comment type="caution">
    <text evidence="9">The sequence shown here is derived from an EMBL/GenBank/DDBJ whole genome shotgun (WGS) entry which is preliminary data.</text>
</comment>
<evidence type="ECO:0000313" key="10">
    <source>
        <dbReference type="Proteomes" id="UP000310314"/>
    </source>
</evidence>
<keyword evidence="6" id="KW-0238">DNA-binding</keyword>
<dbReference type="EC" id="3.4.-.-" evidence="8"/>
<reference evidence="9 10" key="1">
    <citation type="submission" date="2019-05" db="EMBL/GenBank/DDBJ databases">
        <authorList>
            <person name="Zhang J.-Y."/>
            <person name="Feg X."/>
            <person name="Du Z.-J."/>
        </authorList>
    </citation>
    <scope>NUCLEOTIDE SEQUENCE [LARGE SCALE GENOMIC DNA]</scope>
    <source>
        <strain evidence="9 10">RZ26</strain>
    </source>
</reference>
<evidence type="ECO:0000313" key="9">
    <source>
        <dbReference type="EMBL" id="TMM58429.1"/>
    </source>
</evidence>
<evidence type="ECO:0000256" key="3">
    <source>
        <dbReference type="ARBA" id="ARBA00022763"/>
    </source>
</evidence>
<evidence type="ECO:0000256" key="6">
    <source>
        <dbReference type="ARBA" id="ARBA00023125"/>
    </source>
</evidence>
<accession>A0A5S3PTU3</accession>
<comment type="similarity">
    <text evidence="1 8">Belongs to the SOS response-associated peptidase family.</text>
</comment>
<dbReference type="EMBL" id="VATY01000001">
    <property type="protein sequence ID" value="TMM58429.1"/>
    <property type="molecule type" value="Genomic_DNA"/>
</dbReference>
<keyword evidence="3" id="KW-0227">DNA damage</keyword>
<dbReference type="InterPro" id="IPR003738">
    <property type="entry name" value="SRAP"/>
</dbReference>
<keyword evidence="10" id="KW-1185">Reference proteome</keyword>
<evidence type="ECO:0000256" key="1">
    <source>
        <dbReference type="ARBA" id="ARBA00008136"/>
    </source>
</evidence>
<evidence type="ECO:0000256" key="4">
    <source>
        <dbReference type="ARBA" id="ARBA00022801"/>
    </source>
</evidence>
<dbReference type="Pfam" id="PF02586">
    <property type="entry name" value="SRAP"/>
    <property type="match status" value="1"/>
</dbReference>
<keyword evidence="4 8" id="KW-0378">Hydrolase</keyword>
<dbReference type="PANTHER" id="PTHR13604:SF0">
    <property type="entry name" value="ABASIC SITE PROCESSING PROTEIN HMCES"/>
    <property type="match status" value="1"/>
</dbReference>
<evidence type="ECO:0000256" key="8">
    <source>
        <dbReference type="RuleBase" id="RU364100"/>
    </source>
</evidence>
<proteinExistence type="inferred from homology"/>
<name>A0A5S3PTU3_9FLAO</name>
<dbReference type="RefSeq" id="WP_138656362.1">
    <property type="nucleotide sequence ID" value="NZ_VATY01000001.1"/>
</dbReference>
<keyword evidence="5" id="KW-0190">Covalent protein-DNA linkage</keyword>
<dbReference type="GO" id="GO:0016829">
    <property type="term" value="F:lyase activity"/>
    <property type="evidence" value="ECO:0007669"/>
    <property type="project" value="UniProtKB-KW"/>
</dbReference>
<dbReference type="SUPFAM" id="SSF143081">
    <property type="entry name" value="BB1717-like"/>
    <property type="match status" value="1"/>
</dbReference>
<keyword evidence="7" id="KW-0456">Lyase</keyword>
<keyword evidence="2 8" id="KW-0645">Protease</keyword>
<organism evidence="9 10">
    <name type="scientific">Maribacter algarum</name>
    <name type="common">ex Zhang et al. 2020</name>
    <dbReference type="NCBI Taxonomy" id="2578118"/>
    <lineage>
        <taxon>Bacteria</taxon>
        <taxon>Pseudomonadati</taxon>
        <taxon>Bacteroidota</taxon>
        <taxon>Flavobacteriia</taxon>
        <taxon>Flavobacteriales</taxon>
        <taxon>Flavobacteriaceae</taxon>
        <taxon>Maribacter</taxon>
    </lineage>
</organism>
<dbReference type="AlphaFoldDB" id="A0A5S3PTU3"/>
<sequence length="267" mass="31052">MCYSTSNKEKSIAQMERELEAQKKASLNYKPHYWMTGFAHETIYAVTQENPSIIDEMTWGIVEPWTNDVSERWKKLAGKSLNTQAEYVFENNRSEEAILKRRCIIPVTGYFEPYKIKSASYPHLVQPVHETYLGLLGVYNTINGINYTSILTAPANSFMEMVHNGKKRQPIMLDPNYWKEWVSNDLNDGQIRHLMFQCDTEQELEAFTVLRTATNARADNNVPEILDKQYFPEVVEQQKYDIRQADVYNENWDNLNSGNQNPTNLFG</sequence>
<dbReference type="PANTHER" id="PTHR13604">
    <property type="entry name" value="DC12-RELATED"/>
    <property type="match status" value="1"/>
</dbReference>
<evidence type="ECO:0000256" key="2">
    <source>
        <dbReference type="ARBA" id="ARBA00022670"/>
    </source>
</evidence>
<dbReference type="Proteomes" id="UP000310314">
    <property type="component" value="Unassembled WGS sequence"/>
</dbReference>
<dbReference type="InterPro" id="IPR036590">
    <property type="entry name" value="SRAP-like"/>
</dbReference>
<dbReference type="GO" id="GO:0006508">
    <property type="term" value="P:proteolysis"/>
    <property type="evidence" value="ECO:0007669"/>
    <property type="project" value="UniProtKB-KW"/>
</dbReference>
<dbReference type="GO" id="GO:0106300">
    <property type="term" value="P:protein-DNA covalent cross-linking repair"/>
    <property type="evidence" value="ECO:0007669"/>
    <property type="project" value="InterPro"/>
</dbReference>
<gene>
    <name evidence="9" type="ORF">FEE95_03080</name>
</gene>
<evidence type="ECO:0000256" key="7">
    <source>
        <dbReference type="ARBA" id="ARBA00023239"/>
    </source>
</evidence>
<evidence type="ECO:0000256" key="5">
    <source>
        <dbReference type="ARBA" id="ARBA00023124"/>
    </source>
</evidence>